<keyword evidence="2" id="KW-1185">Reference proteome</keyword>
<dbReference type="HOGENOM" id="CLU_116670_1_1_3"/>
<gene>
    <name evidence="1" type="ordered locus">cce_1201</name>
</gene>
<protein>
    <recommendedName>
        <fullName evidence="3">DUF29 domain-containing protein</fullName>
    </recommendedName>
</protein>
<dbReference type="Gene3D" id="1.20.1220.20">
    <property type="entry name" value="Uncharcterised protein PF01724"/>
    <property type="match status" value="1"/>
</dbReference>
<evidence type="ECO:0000313" key="1">
    <source>
        <dbReference type="EMBL" id="ACB50551.1"/>
    </source>
</evidence>
<dbReference type="PANTHER" id="PTHR34235:SF3">
    <property type="entry name" value="SLR1203 PROTEIN"/>
    <property type="match status" value="1"/>
</dbReference>
<dbReference type="Pfam" id="PF01724">
    <property type="entry name" value="DUF29"/>
    <property type="match status" value="1"/>
</dbReference>
<sequence>MTDRTPYLLLLEYWHNEYDRNYRHGQAEIVGFRNQLSDRMTTNFYNYLEANLPKIYQKARKYVQVKSGLNKFPQDCPYTLQQLLDEDWLPKK</sequence>
<organism evidence="1 2">
    <name type="scientific">Crocosphaera subtropica (strain ATCC 51142 / BH68)</name>
    <name type="common">Cyanothece sp. (strain ATCC 51142)</name>
    <dbReference type="NCBI Taxonomy" id="43989"/>
    <lineage>
        <taxon>Bacteria</taxon>
        <taxon>Bacillati</taxon>
        <taxon>Cyanobacteriota</taxon>
        <taxon>Cyanophyceae</taxon>
        <taxon>Oscillatoriophycideae</taxon>
        <taxon>Chroococcales</taxon>
        <taxon>Aphanothecaceae</taxon>
        <taxon>Crocosphaera</taxon>
        <taxon>Crocosphaera subtropica</taxon>
    </lineage>
</organism>
<reference evidence="1 2" key="1">
    <citation type="journal article" date="2008" name="Proc. Natl. Acad. Sci. U.S.A.">
        <title>The genome of Cyanothece 51142, a unicellular diazotrophic cyanobacterium important in the marine nitrogen cycle.</title>
        <authorList>
            <person name="Welsh E.A."/>
            <person name="Liberton M."/>
            <person name="Stoeckel J."/>
            <person name="Loh T."/>
            <person name="Elvitigala T."/>
            <person name="Wang C."/>
            <person name="Wollam A."/>
            <person name="Fulton R.S."/>
            <person name="Clifton S.W."/>
            <person name="Jacobs J.M."/>
            <person name="Aurora R."/>
            <person name="Ghosh B.K."/>
            <person name="Sherman L.A."/>
            <person name="Smith R.D."/>
            <person name="Wilson R.K."/>
            <person name="Pakrasi H.B."/>
        </authorList>
    </citation>
    <scope>NUCLEOTIDE SEQUENCE [LARGE SCALE GENOMIC DNA]</scope>
    <source>
        <strain evidence="2">ATCC 51142 / BH68</strain>
    </source>
</reference>
<evidence type="ECO:0008006" key="3">
    <source>
        <dbReference type="Google" id="ProtNLM"/>
    </source>
</evidence>
<dbReference type="AlphaFoldDB" id="B1WUV0"/>
<evidence type="ECO:0000313" key="2">
    <source>
        <dbReference type="Proteomes" id="UP000001203"/>
    </source>
</evidence>
<dbReference type="InterPro" id="IPR002636">
    <property type="entry name" value="DUF29"/>
</dbReference>
<dbReference type="RefSeq" id="WP_009544030.1">
    <property type="nucleotide sequence ID" value="NC_010546.1"/>
</dbReference>
<dbReference type="Proteomes" id="UP000001203">
    <property type="component" value="Chromosome circular"/>
</dbReference>
<dbReference type="EMBL" id="CP000806">
    <property type="protein sequence ID" value="ACB50551.1"/>
    <property type="molecule type" value="Genomic_DNA"/>
</dbReference>
<dbReference type="PANTHER" id="PTHR34235">
    <property type="entry name" value="SLR1203 PROTEIN-RELATED"/>
    <property type="match status" value="1"/>
</dbReference>
<accession>B1WUV0</accession>
<dbReference type="eggNOG" id="ENOG5033JUR">
    <property type="taxonomic scope" value="Bacteria"/>
</dbReference>
<name>B1WUV0_CROS5</name>
<dbReference type="KEGG" id="cyt:cce_1201"/>
<proteinExistence type="predicted"/>